<accession>A0ABX0WUS3</accession>
<proteinExistence type="predicted"/>
<comment type="caution">
    <text evidence="1">The sequence shown here is derived from an EMBL/GenBank/DDBJ whole genome shotgun (WGS) entry which is preliminary data.</text>
</comment>
<evidence type="ECO:0000313" key="2">
    <source>
        <dbReference type="Proteomes" id="UP000556869"/>
    </source>
</evidence>
<keyword evidence="2" id="KW-1185">Reference proteome</keyword>
<sequence>MQISRWICSPHYLRIESFQNLLHDAYLAVAQNVGRVTRAPRVTCAKVDLDILT</sequence>
<evidence type="ECO:0000313" key="1">
    <source>
        <dbReference type="EMBL" id="NJB73100.1"/>
    </source>
</evidence>
<dbReference type="Proteomes" id="UP000556869">
    <property type="component" value="Unassembled WGS sequence"/>
</dbReference>
<name>A0ABX0WUS3_9PROT</name>
<dbReference type="EMBL" id="JAATJD010000001">
    <property type="protein sequence ID" value="NJB73100.1"/>
    <property type="molecule type" value="Genomic_DNA"/>
</dbReference>
<organism evidence="1 2">
    <name type="scientific">Thalassospira tepidiphila</name>
    <dbReference type="NCBI Taxonomy" id="393657"/>
    <lineage>
        <taxon>Bacteria</taxon>
        <taxon>Pseudomonadati</taxon>
        <taxon>Pseudomonadota</taxon>
        <taxon>Alphaproteobacteria</taxon>
        <taxon>Rhodospirillales</taxon>
        <taxon>Thalassospiraceae</taxon>
        <taxon>Thalassospira</taxon>
    </lineage>
</organism>
<protein>
    <submittedName>
        <fullName evidence="1">Uncharacterized protein</fullName>
    </submittedName>
</protein>
<reference evidence="1 2" key="1">
    <citation type="submission" date="2020-03" db="EMBL/GenBank/DDBJ databases">
        <title>Genomic Encyclopedia of Type Strains, Phase IV (KMG-IV): sequencing the most valuable type-strain genomes for metagenomic binning, comparative biology and taxonomic classification.</title>
        <authorList>
            <person name="Goeker M."/>
        </authorList>
    </citation>
    <scope>NUCLEOTIDE SEQUENCE [LARGE SCALE GENOMIC DNA]</scope>
    <source>
        <strain evidence="1 2">DSM 18888</strain>
    </source>
</reference>
<gene>
    <name evidence="1" type="ORF">GGR96_000172</name>
</gene>